<name>A0A835M8P6_9MAGN</name>
<comment type="caution">
    <text evidence="1">The sequence shown here is derived from an EMBL/GenBank/DDBJ whole genome shotgun (WGS) entry which is preliminary data.</text>
</comment>
<evidence type="ECO:0000313" key="1">
    <source>
        <dbReference type="EMBL" id="KAF9620527.1"/>
    </source>
</evidence>
<evidence type="ECO:0000313" key="2">
    <source>
        <dbReference type="Proteomes" id="UP000631114"/>
    </source>
</evidence>
<reference evidence="1 2" key="1">
    <citation type="submission" date="2020-10" db="EMBL/GenBank/DDBJ databases">
        <title>The Coptis chinensis genome and diversification of protoberbering-type alkaloids.</title>
        <authorList>
            <person name="Wang B."/>
            <person name="Shu S."/>
            <person name="Song C."/>
            <person name="Liu Y."/>
        </authorList>
    </citation>
    <scope>NUCLEOTIDE SEQUENCE [LARGE SCALE GENOMIC DNA]</scope>
    <source>
        <strain evidence="1">HL-2020</strain>
        <tissue evidence="1">Leaf</tissue>
    </source>
</reference>
<dbReference type="OrthoDB" id="413520at2759"/>
<gene>
    <name evidence="1" type="ORF">IFM89_013148</name>
</gene>
<sequence length="263" mass="29321">MPEKFNMATQEENHIDSADLFSIIQQHDQEVAPTLADDEAAHEQEHYLQSIHSKLVIRQLPSQGLSFQIWPAANTLVSLLEQYHNQPSNNPLSPILKCGRPLRILELGSGTGLVGIAAAAILLHANVTITDLPHVLPNIQFNATANSGALELNSGTVDVRSLRWGEAEDMEAIGRDFDIVLGTDVVYHDNLYDPLLRTLQFFLGEESNIVFVMAHLRRWKKESAFFKKAKKMFQVQTIHSDAPLPGARIGVVVYSFKGKCTRM</sequence>
<dbReference type="EMBL" id="JADFTS010000002">
    <property type="protein sequence ID" value="KAF9620527.1"/>
    <property type="molecule type" value="Genomic_DNA"/>
</dbReference>
<dbReference type="SUPFAM" id="SSF53335">
    <property type="entry name" value="S-adenosyl-L-methionine-dependent methyltransferases"/>
    <property type="match status" value="1"/>
</dbReference>
<dbReference type="PANTHER" id="PTHR14614">
    <property type="entry name" value="HEPATOCELLULAR CARCINOMA-ASSOCIATED ANTIGEN"/>
    <property type="match status" value="1"/>
</dbReference>
<dbReference type="PANTHER" id="PTHR14614:SF132">
    <property type="entry name" value="PROTEIN-LYSINE METHYLTRANSFERASE C42C1.13"/>
    <property type="match status" value="1"/>
</dbReference>
<accession>A0A835M8P6</accession>
<dbReference type="Gene3D" id="3.40.50.150">
    <property type="entry name" value="Vaccinia Virus protein VP39"/>
    <property type="match status" value="1"/>
</dbReference>
<organism evidence="1 2">
    <name type="scientific">Coptis chinensis</name>
    <dbReference type="NCBI Taxonomy" id="261450"/>
    <lineage>
        <taxon>Eukaryota</taxon>
        <taxon>Viridiplantae</taxon>
        <taxon>Streptophyta</taxon>
        <taxon>Embryophyta</taxon>
        <taxon>Tracheophyta</taxon>
        <taxon>Spermatophyta</taxon>
        <taxon>Magnoliopsida</taxon>
        <taxon>Ranunculales</taxon>
        <taxon>Ranunculaceae</taxon>
        <taxon>Coptidoideae</taxon>
        <taxon>Coptis</taxon>
    </lineage>
</organism>
<dbReference type="InterPro" id="IPR029063">
    <property type="entry name" value="SAM-dependent_MTases_sf"/>
</dbReference>
<dbReference type="AlphaFoldDB" id="A0A835M8P6"/>
<protein>
    <submittedName>
        <fullName evidence="1">Uncharacterized protein</fullName>
    </submittedName>
</protein>
<keyword evidence="2" id="KW-1185">Reference proteome</keyword>
<dbReference type="InterPro" id="IPR019410">
    <property type="entry name" value="Methyltransf_16"/>
</dbReference>
<proteinExistence type="predicted"/>
<dbReference type="Proteomes" id="UP000631114">
    <property type="component" value="Unassembled WGS sequence"/>
</dbReference>
<dbReference type="Pfam" id="PF10294">
    <property type="entry name" value="Methyltransf_16"/>
    <property type="match status" value="1"/>
</dbReference>